<dbReference type="Pfam" id="PF05078">
    <property type="entry name" value="DUF679"/>
    <property type="match status" value="1"/>
</dbReference>
<feature type="compositionally biased region" description="Polar residues" evidence="6">
    <location>
        <begin position="86"/>
        <end position="99"/>
    </location>
</feature>
<feature type="non-terminal residue" evidence="8">
    <location>
        <position position="1"/>
    </location>
</feature>
<feature type="transmembrane region" description="Helical" evidence="7">
    <location>
        <begin position="204"/>
        <end position="222"/>
    </location>
</feature>
<keyword evidence="5 7" id="KW-0472">Membrane</keyword>
<evidence type="ECO:0000313" key="8">
    <source>
        <dbReference type="EMBL" id="KAF5448133.1"/>
    </source>
</evidence>
<reference evidence="8" key="2">
    <citation type="submission" date="2020-03" db="EMBL/GenBank/DDBJ databases">
        <title>Walnut 2.0.</title>
        <authorList>
            <person name="Marrano A."/>
            <person name="Britton M."/>
            <person name="Zimin A.V."/>
            <person name="Zaini P.A."/>
            <person name="Workman R."/>
            <person name="Puiu D."/>
            <person name="Bianco L."/>
            <person name="Allen B.J."/>
            <person name="Troggio M."/>
            <person name="Leslie C.A."/>
            <person name="Timp W."/>
            <person name="Dendekar A."/>
            <person name="Salzberg S.L."/>
            <person name="Neale D.B."/>
        </authorList>
    </citation>
    <scope>NUCLEOTIDE SEQUENCE</scope>
    <source>
        <tissue evidence="8">Leaves</tissue>
    </source>
</reference>
<evidence type="ECO:0000256" key="4">
    <source>
        <dbReference type="ARBA" id="ARBA00022989"/>
    </source>
</evidence>
<evidence type="ECO:0000256" key="6">
    <source>
        <dbReference type="SAM" id="MobiDB-lite"/>
    </source>
</evidence>
<gene>
    <name evidence="8" type="ORF">F2P56_028691</name>
</gene>
<dbReference type="PANTHER" id="PTHR31621:SF1">
    <property type="entry name" value="PROTEIN DMP5"/>
    <property type="match status" value="1"/>
</dbReference>
<evidence type="ECO:0000256" key="3">
    <source>
        <dbReference type="ARBA" id="ARBA00022692"/>
    </source>
</evidence>
<comment type="similarity">
    <text evidence="2">Belongs to the plant DMP1 protein family.</text>
</comment>
<evidence type="ECO:0000256" key="2">
    <source>
        <dbReference type="ARBA" id="ARBA00008707"/>
    </source>
</evidence>
<comment type="caution">
    <text evidence="8">The sequence shown here is derived from an EMBL/GenBank/DDBJ whole genome shotgun (WGS) entry which is preliminary data.</text>
</comment>
<reference evidence="8" key="1">
    <citation type="submission" date="2015-10" db="EMBL/GenBank/DDBJ databases">
        <authorList>
            <person name="Martinez-Garcia P.J."/>
            <person name="Crepeau M.W."/>
            <person name="Puiu D."/>
            <person name="Gonzalez-Ibeas D."/>
            <person name="Whalen J."/>
            <person name="Stevens K."/>
            <person name="Paul R."/>
            <person name="Butterfield T."/>
            <person name="Britton M."/>
            <person name="Reagan R."/>
            <person name="Chakraborty S."/>
            <person name="Walawage S.L."/>
            <person name="Vasquez-Gross H.A."/>
            <person name="Cardeno C."/>
            <person name="Famula R."/>
            <person name="Pratt K."/>
            <person name="Kuruganti S."/>
            <person name="Aradhya M.K."/>
            <person name="Leslie C.A."/>
            <person name="Dandekar A.M."/>
            <person name="Salzberg S.L."/>
            <person name="Wegrzyn J.L."/>
            <person name="Langley C.H."/>
            <person name="Neale D.B."/>
        </authorList>
    </citation>
    <scope>NUCLEOTIDE SEQUENCE</scope>
    <source>
        <tissue evidence="8">Leaves</tissue>
    </source>
</reference>
<dbReference type="AlphaFoldDB" id="A0A833WG98"/>
<sequence length="276" mass="30557">HILHFLFHFPQLNLNIPETPHRHPIFHLYIYNYIPKTCHHTLIYISSPQQMSSLRPRSAATKQPSLKETNNDAPTPLAIDTDSDSSKAPLQRQPSVQQRATQTLTSTAANLANLLPTGTLLAFQILTPIFTNNGACDSATRYMTLVLLVLLALSCFLASFTDSIKASDGRVYYGFTTFKGLWLFDYPDPSGAGLPDLSKFRIRAIDGIHAVLSVLVFGAVAMRDRNVFQCLYPQPGQQTQEVWNIVPVGVGLICSLLFMIFPTSRHGIGYPVTPGN</sequence>
<dbReference type="InterPro" id="IPR007770">
    <property type="entry name" value="DMP"/>
</dbReference>
<dbReference type="GO" id="GO:0016020">
    <property type="term" value="C:membrane"/>
    <property type="evidence" value="ECO:0007669"/>
    <property type="project" value="UniProtKB-SubCell"/>
</dbReference>
<evidence type="ECO:0000256" key="1">
    <source>
        <dbReference type="ARBA" id="ARBA00004141"/>
    </source>
</evidence>
<dbReference type="Gramene" id="Jr13_00610_p1">
    <property type="protein sequence ID" value="cds.Jr13_00610_p1"/>
    <property type="gene ID" value="Jr13_00610"/>
</dbReference>
<feature type="transmembrane region" description="Helical" evidence="7">
    <location>
        <begin position="242"/>
        <end position="261"/>
    </location>
</feature>
<keyword evidence="4 7" id="KW-1133">Transmembrane helix</keyword>
<accession>A0A833WG98</accession>
<name>A0A833WG98_JUGRE</name>
<organism evidence="8 9">
    <name type="scientific">Juglans regia</name>
    <name type="common">English walnut</name>
    <dbReference type="NCBI Taxonomy" id="51240"/>
    <lineage>
        <taxon>Eukaryota</taxon>
        <taxon>Viridiplantae</taxon>
        <taxon>Streptophyta</taxon>
        <taxon>Embryophyta</taxon>
        <taxon>Tracheophyta</taxon>
        <taxon>Spermatophyta</taxon>
        <taxon>Magnoliopsida</taxon>
        <taxon>eudicotyledons</taxon>
        <taxon>Gunneridae</taxon>
        <taxon>Pentapetalae</taxon>
        <taxon>rosids</taxon>
        <taxon>fabids</taxon>
        <taxon>Fagales</taxon>
        <taxon>Juglandaceae</taxon>
        <taxon>Juglans</taxon>
    </lineage>
</organism>
<evidence type="ECO:0000256" key="5">
    <source>
        <dbReference type="ARBA" id="ARBA00023136"/>
    </source>
</evidence>
<evidence type="ECO:0008006" key="10">
    <source>
        <dbReference type="Google" id="ProtNLM"/>
    </source>
</evidence>
<dbReference type="Proteomes" id="UP000619265">
    <property type="component" value="Unassembled WGS sequence"/>
</dbReference>
<feature type="compositionally biased region" description="Polar residues" evidence="6">
    <location>
        <begin position="54"/>
        <end position="73"/>
    </location>
</feature>
<keyword evidence="3 7" id="KW-0812">Transmembrane</keyword>
<dbReference type="GO" id="GO:0005737">
    <property type="term" value="C:cytoplasm"/>
    <property type="evidence" value="ECO:0007669"/>
    <property type="project" value="UniProtKB-ARBA"/>
</dbReference>
<evidence type="ECO:0000313" key="9">
    <source>
        <dbReference type="Proteomes" id="UP000619265"/>
    </source>
</evidence>
<protein>
    <recommendedName>
        <fullName evidence="10">Protein DMP3-like</fullName>
    </recommendedName>
</protein>
<dbReference type="PANTHER" id="PTHR31621">
    <property type="entry name" value="PROTEIN DMP3"/>
    <property type="match status" value="1"/>
</dbReference>
<comment type="subcellular location">
    <subcellularLocation>
        <location evidence="1">Membrane</location>
        <topology evidence="1">Multi-pass membrane protein</topology>
    </subcellularLocation>
</comment>
<feature type="region of interest" description="Disordered" evidence="6">
    <location>
        <begin position="54"/>
        <end position="99"/>
    </location>
</feature>
<evidence type="ECO:0000256" key="7">
    <source>
        <dbReference type="SAM" id="Phobius"/>
    </source>
</evidence>
<feature type="transmembrane region" description="Helical" evidence="7">
    <location>
        <begin position="142"/>
        <end position="160"/>
    </location>
</feature>
<dbReference type="EMBL" id="LIHL02000013">
    <property type="protein sequence ID" value="KAF5448133.1"/>
    <property type="molecule type" value="Genomic_DNA"/>
</dbReference>
<proteinExistence type="inferred from homology"/>